<dbReference type="AlphaFoldDB" id="A0A7M3DNZ3"/>
<evidence type="ECO:0000256" key="5">
    <source>
        <dbReference type="ARBA" id="ARBA00022982"/>
    </source>
</evidence>
<dbReference type="GO" id="GO:0042597">
    <property type="term" value="C:periplasmic space"/>
    <property type="evidence" value="ECO:0007669"/>
    <property type="project" value="UniProtKB-SubCell"/>
</dbReference>
<evidence type="ECO:0000256" key="1">
    <source>
        <dbReference type="ARBA" id="ARBA00004418"/>
    </source>
</evidence>
<dbReference type="RefSeq" id="WP_130715537.1">
    <property type="nucleotide sequence ID" value="NZ_SIOP01000001.1"/>
</dbReference>
<dbReference type="PRINTS" id="PR00155">
    <property type="entry name" value="AMICYANIN"/>
</dbReference>
<dbReference type="GO" id="GO:0005507">
    <property type="term" value="F:copper ion binding"/>
    <property type="evidence" value="ECO:0007669"/>
    <property type="project" value="InterPro"/>
</dbReference>
<reference evidence="9 10" key="1">
    <citation type="submission" date="2019-02" db="EMBL/GenBank/DDBJ databases">
        <title>The genomic architecture of introgression among sibling species of bacteria.</title>
        <authorList>
            <person name="Cavassim M.I.A."/>
            <person name="Moeskjaer S."/>
            <person name="Moslemi C."/>
            <person name="Fields B."/>
            <person name="Bachmann A."/>
            <person name="Vilhjalmsson B."/>
            <person name="Schierup M.H."/>
            <person name="Young J.P.W."/>
            <person name="Andersen S.U."/>
        </authorList>
    </citation>
    <scope>NUCLEOTIDE SEQUENCE [LARGE SCALE GENOMIC DNA]</scope>
    <source>
        <strain evidence="9 10">SM135B</strain>
    </source>
</reference>
<evidence type="ECO:0000259" key="8">
    <source>
        <dbReference type="Pfam" id="PF00127"/>
    </source>
</evidence>
<keyword evidence="3 7" id="KW-0479">Metal-binding</keyword>
<evidence type="ECO:0000256" key="3">
    <source>
        <dbReference type="ARBA" id="ARBA00022723"/>
    </source>
</evidence>
<feature type="binding site" evidence="7">
    <location>
        <position position="34"/>
    </location>
    <ligand>
        <name>Cu cation</name>
        <dbReference type="ChEBI" id="CHEBI:23378"/>
    </ligand>
</feature>
<protein>
    <recommendedName>
        <fullName evidence="8">Blue (type 1) copper domain-containing protein</fullName>
    </recommendedName>
</protein>
<dbReference type="Pfam" id="PF00127">
    <property type="entry name" value="Copper-bind"/>
    <property type="match status" value="1"/>
</dbReference>
<accession>A0A7M3DNZ3</accession>
<name>A0A7M3DNZ3_RHILE</name>
<proteinExistence type="predicted"/>
<comment type="cofactor">
    <cofactor evidence="7">
        <name>Cu cation</name>
        <dbReference type="ChEBI" id="CHEBI:23378"/>
    </cofactor>
    <text evidence="7">Binds 1 copper ion per subunit.</text>
</comment>
<dbReference type="GO" id="GO:0009055">
    <property type="term" value="F:electron transfer activity"/>
    <property type="evidence" value="ECO:0007669"/>
    <property type="project" value="InterPro"/>
</dbReference>
<evidence type="ECO:0000256" key="2">
    <source>
        <dbReference type="ARBA" id="ARBA00022448"/>
    </source>
</evidence>
<gene>
    <name evidence="9" type="ORF">ELH90_00845</name>
</gene>
<feature type="binding site" evidence="7">
    <location>
        <position position="76"/>
    </location>
    <ligand>
        <name>Cu cation</name>
        <dbReference type="ChEBI" id="CHEBI:23378"/>
    </ligand>
</feature>
<dbReference type="InterPro" id="IPR000923">
    <property type="entry name" value="BlueCu_1"/>
</dbReference>
<keyword evidence="5" id="KW-0249">Electron transport</keyword>
<keyword evidence="6 7" id="KW-0186">Copper</keyword>
<feature type="binding site" evidence="7">
    <location>
        <position position="79"/>
    </location>
    <ligand>
        <name>Cu cation</name>
        <dbReference type="ChEBI" id="CHEBI:23378"/>
    </ligand>
</feature>
<dbReference type="PANTHER" id="PTHR36507:SF1">
    <property type="entry name" value="BLL1555 PROTEIN"/>
    <property type="match status" value="1"/>
</dbReference>
<dbReference type="InterPro" id="IPR002386">
    <property type="entry name" value="Amicyanin/Pseudoazurin"/>
</dbReference>
<organism evidence="9 10">
    <name type="scientific">Rhizobium leguminosarum</name>
    <dbReference type="NCBI Taxonomy" id="384"/>
    <lineage>
        <taxon>Bacteria</taxon>
        <taxon>Pseudomonadati</taxon>
        <taxon>Pseudomonadota</taxon>
        <taxon>Alphaproteobacteria</taxon>
        <taxon>Hyphomicrobiales</taxon>
        <taxon>Rhizobiaceae</taxon>
        <taxon>Rhizobium/Agrobacterium group</taxon>
        <taxon>Rhizobium</taxon>
    </lineage>
</organism>
<keyword evidence="2" id="KW-0813">Transport</keyword>
<evidence type="ECO:0000313" key="9">
    <source>
        <dbReference type="EMBL" id="TAY50359.1"/>
    </source>
</evidence>
<dbReference type="Gene3D" id="2.60.40.420">
    <property type="entry name" value="Cupredoxins - blue copper proteins"/>
    <property type="match status" value="1"/>
</dbReference>
<evidence type="ECO:0000256" key="6">
    <source>
        <dbReference type="ARBA" id="ARBA00023008"/>
    </source>
</evidence>
<dbReference type="InterPro" id="IPR052721">
    <property type="entry name" value="ET_Amicyanin"/>
</dbReference>
<comment type="subcellular location">
    <subcellularLocation>
        <location evidence="1">Periplasm</location>
    </subcellularLocation>
</comment>
<evidence type="ECO:0000256" key="7">
    <source>
        <dbReference type="PIRSR" id="PIRSR602386-1"/>
    </source>
</evidence>
<dbReference type="EMBL" id="SIOP01000001">
    <property type="protein sequence ID" value="TAY50359.1"/>
    <property type="molecule type" value="Genomic_DNA"/>
</dbReference>
<feature type="domain" description="Blue (type 1) copper" evidence="8">
    <location>
        <begin position="4"/>
        <end position="85"/>
    </location>
</feature>
<evidence type="ECO:0000313" key="10">
    <source>
        <dbReference type="Proteomes" id="UP000292974"/>
    </source>
</evidence>
<keyword evidence="4" id="KW-0574">Periplasm</keyword>
<dbReference type="SUPFAM" id="SSF49503">
    <property type="entry name" value="Cupredoxins"/>
    <property type="match status" value="1"/>
</dbReference>
<dbReference type="Proteomes" id="UP000292974">
    <property type="component" value="Unassembled WGS sequence"/>
</dbReference>
<feature type="binding site" evidence="7">
    <location>
        <position position="73"/>
    </location>
    <ligand>
        <name>Cu cation</name>
        <dbReference type="ChEBI" id="CHEBI:23378"/>
    </ligand>
</feature>
<dbReference type="PANTHER" id="PTHR36507">
    <property type="entry name" value="BLL1555 PROTEIN"/>
    <property type="match status" value="1"/>
</dbReference>
<comment type="caution">
    <text evidence="9">The sequence shown here is derived from an EMBL/GenBank/DDBJ whole genome shotgun (WGS) entry which is preliminary data.</text>
</comment>
<sequence>MPVVEISQFKYNPPDLVIEVGDAVEWINRDASGHTATRIAAPTFDTGPLARNETSRAITFPSASDAAGFEYFCSPHPFMKGRIIVTLPGTNSASYSLSAATAHHEHLQSEE</sequence>
<dbReference type="InterPro" id="IPR008972">
    <property type="entry name" value="Cupredoxin"/>
</dbReference>
<evidence type="ECO:0000256" key="4">
    <source>
        <dbReference type="ARBA" id="ARBA00022764"/>
    </source>
</evidence>